<evidence type="ECO:0000313" key="2">
    <source>
        <dbReference type="EMBL" id="JAE04629.1"/>
    </source>
</evidence>
<protein>
    <submittedName>
        <fullName evidence="2">Uncharacterized protein</fullName>
    </submittedName>
</protein>
<organism evidence="2">
    <name type="scientific">Arundo donax</name>
    <name type="common">Giant reed</name>
    <name type="synonym">Donax arundinaceus</name>
    <dbReference type="NCBI Taxonomy" id="35708"/>
    <lineage>
        <taxon>Eukaryota</taxon>
        <taxon>Viridiplantae</taxon>
        <taxon>Streptophyta</taxon>
        <taxon>Embryophyta</taxon>
        <taxon>Tracheophyta</taxon>
        <taxon>Spermatophyta</taxon>
        <taxon>Magnoliopsida</taxon>
        <taxon>Liliopsida</taxon>
        <taxon>Poales</taxon>
        <taxon>Poaceae</taxon>
        <taxon>PACMAD clade</taxon>
        <taxon>Arundinoideae</taxon>
        <taxon>Arundineae</taxon>
        <taxon>Arundo</taxon>
    </lineage>
</organism>
<name>A0A0A9F0B7_ARUDO</name>
<evidence type="ECO:0000256" key="1">
    <source>
        <dbReference type="SAM" id="SignalP"/>
    </source>
</evidence>
<feature type="chain" id="PRO_5002064507" evidence="1">
    <location>
        <begin position="19"/>
        <end position="40"/>
    </location>
</feature>
<sequence length="40" mass="4616">MAISRFLLRIWMLTLTSTTLKQCKSAKLFQNCVACIEHSQ</sequence>
<reference evidence="2" key="1">
    <citation type="submission" date="2014-09" db="EMBL/GenBank/DDBJ databases">
        <authorList>
            <person name="Magalhaes I.L.F."/>
            <person name="Oliveira U."/>
            <person name="Santos F.R."/>
            <person name="Vidigal T.H.D.A."/>
            <person name="Brescovit A.D."/>
            <person name="Santos A.J."/>
        </authorList>
    </citation>
    <scope>NUCLEOTIDE SEQUENCE</scope>
    <source>
        <tissue evidence="2">Shoot tissue taken approximately 20 cm above the soil surface</tissue>
    </source>
</reference>
<keyword evidence="1" id="KW-0732">Signal</keyword>
<reference evidence="2" key="2">
    <citation type="journal article" date="2015" name="Data Brief">
        <title>Shoot transcriptome of the giant reed, Arundo donax.</title>
        <authorList>
            <person name="Barrero R.A."/>
            <person name="Guerrero F.D."/>
            <person name="Moolhuijzen P."/>
            <person name="Goolsby J.A."/>
            <person name="Tidwell J."/>
            <person name="Bellgard S.E."/>
            <person name="Bellgard M.I."/>
        </authorList>
    </citation>
    <scope>NUCLEOTIDE SEQUENCE</scope>
    <source>
        <tissue evidence="2">Shoot tissue taken approximately 20 cm above the soil surface</tissue>
    </source>
</reference>
<proteinExistence type="predicted"/>
<feature type="signal peptide" evidence="1">
    <location>
        <begin position="1"/>
        <end position="18"/>
    </location>
</feature>
<dbReference type="AlphaFoldDB" id="A0A0A9F0B7"/>
<dbReference type="EMBL" id="GBRH01193267">
    <property type="protein sequence ID" value="JAE04629.1"/>
    <property type="molecule type" value="Transcribed_RNA"/>
</dbReference>
<accession>A0A0A9F0B7</accession>